<name>A0ABS6D078_9FIRM</name>
<keyword evidence="2" id="KW-1185">Reference proteome</keyword>
<organism evidence="1 2">
    <name type="scientific">Faecalicatena faecalis</name>
    <dbReference type="NCBI Taxonomy" id="2726362"/>
    <lineage>
        <taxon>Bacteria</taxon>
        <taxon>Bacillati</taxon>
        <taxon>Bacillota</taxon>
        <taxon>Clostridia</taxon>
        <taxon>Lachnospirales</taxon>
        <taxon>Lachnospiraceae</taxon>
        <taxon>Faecalicatena</taxon>
    </lineage>
</organism>
<sequence length="97" mass="11258">MATTPTQIRIDADLKKQVTDLFNDLGLDLSLLDEVVDTLRQGRQLDEKYRDHRLSGKFQGFRECHIKPDWPLVYLIENDILTLTLVDTGTHADIFRM</sequence>
<comment type="caution">
    <text evidence="1">The sequence shown here is derived from an EMBL/GenBank/DDBJ whole genome shotgun (WGS) entry which is preliminary data.</text>
</comment>
<evidence type="ECO:0000313" key="1">
    <source>
        <dbReference type="EMBL" id="MBU3874985.1"/>
    </source>
</evidence>
<accession>A0ABS6D078</accession>
<protein>
    <submittedName>
        <fullName evidence="1">Type II toxin-antitoxin system YafQ family toxin</fullName>
    </submittedName>
</protein>
<dbReference type="EMBL" id="JABACJ020000002">
    <property type="protein sequence ID" value="MBU3874985.1"/>
    <property type="molecule type" value="Genomic_DNA"/>
</dbReference>
<dbReference type="InterPro" id="IPR004386">
    <property type="entry name" value="Toxin_YafQ-like"/>
</dbReference>
<reference evidence="1 2" key="1">
    <citation type="submission" date="2021-06" db="EMBL/GenBank/DDBJ databases">
        <title>Faecalicatena sp. nov. isolated from porcine feces.</title>
        <authorList>
            <person name="Oh B.S."/>
            <person name="Lee J.H."/>
        </authorList>
    </citation>
    <scope>NUCLEOTIDE SEQUENCE [LARGE SCALE GENOMIC DNA]</scope>
    <source>
        <strain evidence="1 2">AGMB00832</strain>
    </source>
</reference>
<dbReference type="RefSeq" id="WP_216239699.1">
    <property type="nucleotide sequence ID" value="NZ_JABACJ020000002.1"/>
</dbReference>
<dbReference type="NCBIfam" id="TIGR02385">
    <property type="entry name" value="RelE_StbE"/>
    <property type="match status" value="1"/>
</dbReference>
<dbReference type="PIRSF" id="PIRSF006156">
    <property type="entry name" value="YafQ"/>
    <property type="match status" value="1"/>
</dbReference>
<dbReference type="InterPro" id="IPR007712">
    <property type="entry name" value="RelE/ParE_toxin"/>
</dbReference>
<dbReference type="Pfam" id="PF15738">
    <property type="entry name" value="YafQ_toxin"/>
    <property type="match status" value="1"/>
</dbReference>
<gene>
    <name evidence="1" type="ORF">HGO97_004045</name>
</gene>
<evidence type="ECO:0000313" key="2">
    <source>
        <dbReference type="Proteomes" id="UP000723714"/>
    </source>
</evidence>
<dbReference type="PANTHER" id="PTHR40588">
    <property type="entry name" value="MRNA INTERFERASE TOXIN YAFQ"/>
    <property type="match status" value="1"/>
</dbReference>
<dbReference type="Proteomes" id="UP000723714">
    <property type="component" value="Unassembled WGS sequence"/>
</dbReference>
<dbReference type="PANTHER" id="PTHR40588:SF1">
    <property type="entry name" value="MRNA INTERFERASE TOXIN YAFQ"/>
    <property type="match status" value="1"/>
</dbReference>
<proteinExistence type="predicted"/>